<protein>
    <submittedName>
        <fullName evidence="1">Extracellular solute-binding protein</fullName>
    </submittedName>
</protein>
<accession>A0ABS2FIM8</accession>
<reference evidence="1 2" key="1">
    <citation type="journal article" date="2021" name="Sci. Rep.">
        <title>The distribution of antibiotic resistance genes in chicken gut microbiota commensals.</title>
        <authorList>
            <person name="Juricova H."/>
            <person name="Matiasovicova J."/>
            <person name="Kubasova T."/>
            <person name="Cejkova D."/>
            <person name="Rychlik I."/>
        </authorList>
    </citation>
    <scope>NUCLEOTIDE SEQUENCE [LARGE SCALE GENOMIC DNA]</scope>
    <source>
        <strain evidence="1 2">An435</strain>
    </source>
</reference>
<organism evidence="1 2">
    <name type="scientific">Clostridium saudiense</name>
    <dbReference type="NCBI Taxonomy" id="1414720"/>
    <lineage>
        <taxon>Bacteria</taxon>
        <taxon>Bacillati</taxon>
        <taxon>Bacillota</taxon>
        <taxon>Clostridia</taxon>
        <taxon>Eubacteriales</taxon>
        <taxon>Clostridiaceae</taxon>
        <taxon>Clostridium</taxon>
    </lineage>
</organism>
<comment type="caution">
    <text evidence="1">The sequence shown here is derived from an EMBL/GenBank/DDBJ whole genome shotgun (WGS) entry which is preliminary data.</text>
</comment>
<sequence>MKKFKNICSLFIIIILVLLSITGCSNGEKQDIKDTFLSEEKIEISNEINKILKIVKQDDDGLIILGRDNNDNLVYFKVDNDFNSWQEINIEFIRAAIKDTTSIISTDLNSDGNIIIHYLDEDNSSERILFSDISTEEIIQIGLESEVRQAYITDKDLILYSEAEDKLLHYDIESNKLIRKYNDVIIPKIELSNNKLIIDDSDKEEIDIYDIETGENIKSIDKISDYSNYIIFTNNNSDDIYFKSNEGMYKYKYDNNEVELLFNIDNTQLSNTDMELKKFVVVGDNSILAYGRDNEGKEQIYKYTFGDSTEKLSLEDNEMQEFVIYSLYENDTIRNYVLNFKYDYPEIDFKYTYGISEDKEITENDAITTLNTELLAGKGPDILFLDYLNIDTYIEKGLLEDINEIVENNHESLFNNIVNVYTKNDAIYAVPTAFNMPIIIGENVSNIKNLNSLISRCEEIVQSEEITLNISSAEELVDTFYESISTNILREDKTLNVEDIEDALNKFKSIYELTVSNLSEEEKEIIKDNRQYMDRFTSLYLVNKNANMNISNIKSYKDILFISGIKEQYKCDYTLWNGDNGSYFKAIDVVGINSNSKNKNVAKEFVNSLLNGSFYSSEFSNLSVNKYVFRNTLNSIKDYESGVAAMDENGEGDVLEAIKLKDQDIENIISDASSLNKAVNVNNIILDKIKDEIIEYIEGEINIEETLKKINNNLEIYLSE</sequence>
<dbReference type="Gene3D" id="3.40.190.10">
    <property type="entry name" value="Periplasmic binding protein-like II"/>
    <property type="match status" value="1"/>
</dbReference>
<proteinExistence type="predicted"/>
<gene>
    <name evidence="1" type="ORF">H6A19_11030</name>
</gene>
<evidence type="ECO:0000313" key="2">
    <source>
        <dbReference type="Proteomes" id="UP000767334"/>
    </source>
</evidence>
<name>A0ABS2FIM8_9CLOT</name>
<evidence type="ECO:0000313" key="1">
    <source>
        <dbReference type="EMBL" id="MBM6819862.1"/>
    </source>
</evidence>
<dbReference type="RefSeq" id="WP_195516595.1">
    <property type="nucleotide sequence ID" value="NZ_JACJLL010000067.1"/>
</dbReference>
<dbReference type="SUPFAM" id="SSF69322">
    <property type="entry name" value="Tricorn protease domain 2"/>
    <property type="match status" value="1"/>
</dbReference>
<dbReference type="Pfam" id="PF13416">
    <property type="entry name" value="SBP_bac_8"/>
    <property type="match status" value="1"/>
</dbReference>
<dbReference type="InterPro" id="IPR006059">
    <property type="entry name" value="SBP"/>
</dbReference>
<dbReference type="PROSITE" id="PS51257">
    <property type="entry name" value="PROKAR_LIPOPROTEIN"/>
    <property type="match status" value="1"/>
</dbReference>
<dbReference type="SUPFAM" id="SSF53850">
    <property type="entry name" value="Periplasmic binding protein-like II"/>
    <property type="match status" value="1"/>
</dbReference>
<dbReference type="Proteomes" id="UP000767334">
    <property type="component" value="Unassembled WGS sequence"/>
</dbReference>
<keyword evidence="2" id="KW-1185">Reference proteome</keyword>
<dbReference type="EMBL" id="JACJLL010000067">
    <property type="protein sequence ID" value="MBM6819862.1"/>
    <property type="molecule type" value="Genomic_DNA"/>
</dbReference>